<feature type="region of interest" description="Disordered" evidence="14">
    <location>
        <begin position="441"/>
        <end position="545"/>
    </location>
</feature>
<accession>A0A4R5BLU7</accession>
<sequence length="545" mass="58843">MKTDVEELTPTRVKLTVEVPFDELKPNLDKAYKEISQQVRIKGFRPGKVPAPLIDKYVGRGAVLQEAVNDALPELYGRAVEETEIFVLGQPDVEVTELDDGKQFAFTAEVDIRPKFEVPDYDGLEVVVDDAEVTDEQVEETIGNLRERFASLTAAERAVEEGDFATIDLVAKIDGEEIEDASTSGFSYEVGSESAIDGLDEALVGLSAGEDKTFTAALAGGERAGEEAEITATVQSVKVKNLPELDDEFAQLASEFDTIDELREDVRTRLARQVRLQQLSDARDKALEALLEKVDIPLPDKVVDEEIGRRNQQLEQQLQMAGMTKEDYLKDEEKSEEEFDTEVADAARLAVKGGFVLDQLAVQEELGVENEELSEYVVTQAMQMGVQPQQLAEYLTQNNQLPAIVSEVLRSKALNLVVEHVTVKDESGNEIDVEAVQRELNGGDGETVEAEATDTAEADETEATGTAEAETAEAADTEAADTEAADTEAADTEAAETEAADTEASDAAAEPAEPEAAEETPAPAAEAAAEEAPAAEAQGGEKKDA</sequence>
<evidence type="ECO:0000256" key="1">
    <source>
        <dbReference type="ARBA" id="ARBA00000971"/>
    </source>
</evidence>
<gene>
    <name evidence="11" type="primary">tig</name>
    <name evidence="16" type="ORF">E1298_17880</name>
</gene>
<dbReference type="SUPFAM" id="SSF109998">
    <property type="entry name" value="Triger factor/SurA peptide-binding domain-like"/>
    <property type="match status" value="1"/>
</dbReference>
<proteinExistence type="inferred from homology"/>
<dbReference type="Gene3D" id="3.10.50.40">
    <property type="match status" value="1"/>
</dbReference>
<comment type="caution">
    <text evidence="16">The sequence shown here is derived from an EMBL/GenBank/DDBJ whole genome shotgun (WGS) entry which is preliminary data.</text>
</comment>
<evidence type="ECO:0000256" key="2">
    <source>
        <dbReference type="ARBA" id="ARBA00005464"/>
    </source>
</evidence>
<dbReference type="PANTHER" id="PTHR30560:SF3">
    <property type="entry name" value="TRIGGER FACTOR-LIKE PROTEIN TIG, CHLOROPLASTIC"/>
    <property type="match status" value="1"/>
</dbReference>
<keyword evidence="9 11" id="KW-0131">Cell cycle</keyword>
<dbReference type="GO" id="GO:0003755">
    <property type="term" value="F:peptidyl-prolyl cis-trans isomerase activity"/>
    <property type="evidence" value="ECO:0007669"/>
    <property type="project" value="UniProtKB-UniRule"/>
</dbReference>
<keyword evidence="11" id="KW-0963">Cytoplasm</keyword>
<feature type="compositionally biased region" description="Acidic residues" evidence="14">
    <location>
        <begin position="470"/>
        <end position="504"/>
    </location>
</feature>
<reference evidence="16 17" key="1">
    <citation type="submission" date="2019-03" db="EMBL/GenBank/DDBJ databases">
        <title>Draft genome sequences of novel Actinobacteria.</title>
        <authorList>
            <person name="Sahin N."/>
            <person name="Ay H."/>
            <person name="Saygin H."/>
        </authorList>
    </citation>
    <scope>NUCLEOTIDE SEQUENCE [LARGE SCALE GENOMIC DNA]</scope>
    <source>
        <strain evidence="16 17">H3C3</strain>
    </source>
</reference>
<dbReference type="InterPro" id="IPR046357">
    <property type="entry name" value="PPIase_dom_sf"/>
</dbReference>
<dbReference type="GO" id="GO:0044183">
    <property type="term" value="F:protein folding chaperone"/>
    <property type="evidence" value="ECO:0007669"/>
    <property type="project" value="TreeGrafter"/>
</dbReference>
<dbReference type="GO" id="GO:0051083">
    <property type="term" value="P:'de novo' cotranslational protein folding"/>
    <property type="evidence" value="ECO:0007669"/>
    <property type="project" value="TreeGrafter"/>
</dbReference>
<evidence type="ECO:0000256" key="12">
    <source>
        <dbReference type="PROSITE-ProRule" id="PRU00277"/>
    </source>
</evidence>
<evidence type="ECO:0000256" key="13">
    <source>
        <dbReference type="RuleBase" id="RU003914"/>
    </source>
</evidence>
<feature type="domain" description="PPIase FKBP-type" evidence="15">
    <location>
        <begin position="162"/>
        <end position="215"/>
    </location>
</feature>
<comment type="similarity">
    <text evidence="2 11 13">Belongs to the FKBP-type PPIase family. Tig subfamily.</text>
</comment>
<dbReference type="RefSeq" id="WP_131894632.1">
    <property type="nucleotide sequence ID" value="NZ_SMKU01000084.1"/>
</dbReference>
<keyword evidence="17" id="KW-1185">Reference proteome</keyword>
<keyword evidence="6 11" id="KW-0697">Rotamase</keyword>
<evidence type="ECO:0000256" key="14">
    <source>
        <dbReference type="SAM" id="MobiDB-lite"/>
    </source>
</evidence>
<name>A0A4R5BLU7_9ACTN</name>
<dbReference type="Pfam" id="PF05698">
    <property type="entry name" value="Trigger_C"/>
    <property type="match status" value="1"/>
</dbReference>
<dbReference type="GO" id="GO:0005737">
    <property type="term" value="C:cytoplasm"/>
    <property type="evidence" value="ECO:0007669"/>
    <property type="project" value="UniProtKB-SubCell"/>
</dbReference>
<dbReference type="GO" id="GO:0043022">
    <property type="term" value="F:ribosome binding"/>
    <property type="evidence" value="ECO:0007669"/>
    <property type="project" value="TreeGrafter"/>
</dbReference>
<dbReference type="EMBL" id="SMKU01000084">
    <property type="protein sequence ID" value="TDD86070.1"/>
    <property type="molecule type" value="Genomic_DNA"/>
</dbReference>
<dbReference type="InterPro" id="IPR036611">
    <property type="entry name" value="Trigger_fac_ribosome-bd_sf"/>
</dbReference>
<keyword evidence="5 11" id="KW-0132">Cell division</keyword>
<dbReference type="PROSITE" id="PS50059">
    <property type="entry name" value="FKBP_PPIASE"/>
    <property type="match status" value="1"/>
</dbReference>
<protein>
    <recommendedName>
        <fullName evidence="4 11">Trigger factor</fullName>
        <shortName evidence="11">TF</shortName>
        <ecNumber evidence="3 11">5.2.1.8</ecNumber>
    </recommendedName>
    <alternativeName>
        <fullName evidence="10 11">PPIase</fullName>
    </alternativeName>
</protein>
<evidence type="ECO:0000256" key="5">
    <source>
        <dbReference type="ARBA" id="ARBA00022618"/>
    </source>
</evidence>
<evidence type="ECO:0000313" key="17">
    <source>
        <dbReference type="Proteomes" id="UP000294513"/>
    </source>
</evidence>
<dbReference type="Proteomes" id="UP000294513">
    <property type="component" value="Unassembled WGS sequence"/>
</dbReference>
<dbReference type="InterPro" id="IPR008881">
    <property type="entry name" value="Trigger_fac_ribosome-bd_bac"/>
</dbReference>
<dbReference type="InterPro" id="IPR005215">
    <property type="entry name" value="Trig_fac"/>
</dbReference>
<dbReference type="InterPro" id="IPR037041">
    <property type="entry name" value="Trigger_fac_C_sf"/>
</dbReference>
<dbReference type="Gene3D" id="1.10.3120.10">
    <property type="entry name" value="Trigger factor, C-terminal domain"/>
    <property type="match status" value="1"/>
</dbReference>
<evidence type="ECO:0000256" key="10">
    <source>
        <dbReference type="ARBA" id="ARBA00029986"/>
    </source>
</evidence>
<dbReference type="Pfam" id="PF05697">
    <property type="entry name" value="Trigger_N"/>
    <property type="match status" value="1"/>
</dbReference>
<evidence type="ECO:0000256" key="11">
    <source>
        <dbReference type="HAMAP-Rule" id="MF_00303"/>
    </source>
</evidence>
<dbReference type="NCBIfam" id="TIGR00115">
    <property type="entry name" value="tig"/>
    <property type="match status" value="1"/>
</dbReference>
<evidence type="ECO:0000256" key="6">
    <source>
        <dbReference type="ARBA" id="ARBA00023110"/>
    </source>
</evidence>
<dbReference type="GO" id="GO:0015031">
    <property type="term" value="P:protein transport"/>
    <property type="evidence" value="ECO:0007669"/>
    <property type="project" value="UniProtKB-UniRule"/>
</dbReference>
<comment type="subcellular location">
    <subcellularLocation>
        <location evidence="11">Cytoplasm</location>
    </subcellularLocation>
    <text evidence="11">About half TF is bound to the ribosome near the polypeptide exit tunnel while the other half is free in the cytoplasm.</text>
</comment>
<evidence type="ECO:0000256" key="4">
    <source>
        <dbReference type="ARBA" id="ARBA00016902"/>
    </source>
</evidence>
<feature type="compositionally biased region" description="Acidic residues" evidence="14">
    <location>
        <begin position="446"/>
        <end position="462"/>
    </location>
</feature>
<dbReference type="OrthoDB" id="9767721at2"/>
<dbReference type="AlphaFoldDB" id="A0A4R5BLU7"/>
<evidence type="ECO:0000256" key="8">
    <source>
        <dbReference type="ARBA" id="ARBA00023235"/>
    </source>
</evidence>
<keyword evidence="8 11" id="KW-0413">Isomerase</keyword>
<evidence type="ECO:0000313" key="16">
    <source>
        <dbReference type="EMBL" id="TDD86070.1"/>
    </source>
</evidence>
<dbReference type="PANTHER" id="PTHR30560">
    <property type="entry name" value="TRIGGER FACTOR CHAPERONE AND PEPTIDYL-PROLYL CIS/TRANS ISOMERASE"/>
    <property type="match status" value="1"/>
</dbReference>
<evidence type="ECO:0000256" key="9">
    <source>
        <dbReference type="ARBA" id="ARBA00023306"/>
    </source>
</evidence>
<dbReference type="InterPro" id="IPR001179">
    <property type="entry name" value="PPIase_FKBP_dom"/>
</dbReference>
<dbReference type="Pfam" id="PF00254">
    <property type="entry name" value="FKBP_C"/>
    <property type="match status" value="1"/>
</dbReference>
<comment type="function">
    <text evidence="11">Involved in protein export. Acts as a chaperone by maintaining the newly synthesized protein in an open conformation. Functions as a peptidyl-prolyl cis-trans isomerase.</text>
</comment>
<evidence type="ECO:0000259" key="15">
    <source>
        <dbReference type="PROSITE" id="PS50059"/>
    </source>
</evidence>
<dbReference type="InterPro" id="IPR008880">
    <property type="entry name" value="Trigger_fac_C"/>
</dbReference>
<dbReference type="GO" id="GO:0051301">
    <property type="term" value="P:cell division"/>
    <property type="evidence" value="ECO:0007669"/>
    <property type="project" value="UniProtKB-KW"/>
</dbReference>
<feature type="compositionally biased region" description="Low complexity" evidence="14">
    <location>
        <begin position="519"/>
        <end position="537"/>
    </location>
</feature>
<keyword evidence="7 11" id="KW-0143">Chaperone</keyword>
<dbReference type="SUPFAM" id="SSF102735">
    <property type="entry name" value="Trigger factor ribosome-binding domain"/>
    <property type="match status" value="1"/>
</dbReference>
<dbReference type="HAMAP" id="MF_00303">
    <property type="entry name" value="Trigger_factor_Tig"/>
    <property type="match status" value="1"/>
</dbReference>
<evidence type="ECO:0000256" key="7">
    <source>
        <dbReference type="ARBA" id="ARBA00023186"/>
    </source>
</evidence>
<dbReference type="GO" id="GO:0043335">
    <property type="term" value="P:protein unfolding"/>
    <property type="evidence" value="ECO:0007669"/>
    <property type="project" value="TreeGrafter"/>
</dbReference>
<dbReference type="Gene3D" id="3.30.70.1050">
    <property type="entry name" value="Trigger factor ribosome-binding domain"/>
    <property type="match status" value="1"/>
</dbReference>
<dbReference type="SUPFAM" id="SSF54534">
    <property type="entry name" value="FKBP-like"/>
    <property type="match status" value="1"/>
</dbReference>
<evidence type="ECO:0000256" key="3">
    <source>
        <dbReference type="ARBA" id="ARBA00013194"/>
    </source>
</evidence>
<dbReference type="InterPro" id="IPR027304">
    <property type="entry name" value="Trigger_fact/SurA_dom_sf"/>
</dbReference>
<organism evidence="16 17">
    <name type="scientific">Actinomadura rubrisoli</name>
    <dbReference type="NCBI Taxonomy" id="2530368"/>
    <lineage>
        <taxon>Bacteria</taxon>
        <taxon>Bacillati</taxon>
        <taxon>Actinomycetota</taxon>
        <taxon>Actinomycetes</taxon>
        <taxon>Streptosporangiales</taxon>
        <taxon>Thermomonosporaceae</taxon>
        <taxon>Actinomadura</taxon>
    </lineage>
</organism>
<dbReference type="EC" id="5.2.1.8" evidence="3 11"/>
<comment type="domain">
    <text evidence="11">Consists of 3 domains; the N-terminus binds the ribosome, the middle domain has PPIase activity, while the C-terminus has intrinsic chaperone activity on its own.</text>
</comment>
<comment type="catalytic activity">
    <reaction evidence="1 11 12">
        <text>[protein]-peptidylproline (omega=180) = [protein]-peptidylproline (omega=0)</text>
        <dbReference type="Rhea" id="RHEA:16237"/>
        <dbReference type="Rhea" id="RHEA-COMP:10747"/>
        <dbReference type="Rhea" id="RHEA-COMP:10748"/>
        <dbReference type="ChEBI" id="CHEBI:83833"/>
        <dbReference type="ChEBI" id="CHEBI:83834"/>
        <dbReference type="EC" id="5.2.1.8"/>
    </reaction>
</comment>